<dbReference type="EMBL" id="CM043793">
    <property type="protein sequence ID" value="KAI4820089.1"/>
    <property type="molecule type" value="Genomic_DNA"/>
</dbReference>
<evidence type="ECO:0000313" key="2">
    <source>
        <dbReference type="Proteomes" id="UP001057452"/>
    </source>
</evidence>
<reference evidence="1" key="1">
    <citation type="submission" date="2022-05" db="EMBL/GenBank/DDBJ databases">
        <title>Chromosome-level genome of Chaenocephalus aceratus.</title>
        <authorList>
            <person name="Park H."/>
        </authorList>
    </citation>
    <scope>NUCLEOTIDE SEQUENCE</scope>
    <source>
        <strain evidence="1">KU_202001</strain>
    </source>
</reference>
<feature type="non-terminal residue" evidence="1">
    <location>
        <position position="88"/>
    </location>
</feature>
<sequence length="88" mass="9859">GRDDDETLEIGNSAYGGRPLGVRLLLEALTSAFSAHLIASPKPRQHKSKAVLLRLQSTKNHQTDPQTYPENRKWVLTEAESGYVMEIR</sequence>
<organism evidence="1 2">
    <name type="scientific">Chaenocephalus aceratus</name>
    <name type="common">Blackfin icefish</name>
    <name type="synonym">Chaenichthys aceratus</name>
    <dbReference type="NCBI Taxonomy" id="36190"/>
    <lineage>
        <taxon>Eukaryota</taxon>
        <taxon>Metazoa</taxon>
        <taxon>Chordata</taxon>
        <taxon>Craniata</taxon>
        <taxon>Vertebrata</taxon>
        <taxon>Euteleostomi</taxon>
        <taxon>Actinopterygii</taxon>
        <taxon>Neopterygii</taxon>
        <taxon>Teleostei</taxon>
        <taxon>Neoteleostei</taxon>
        <taxon>Acanthomorphata</taxon>
        <taxon>Eupercaria</taxon>
        <taxon>Perciformes</taxon>
        <taxon>Notothenioidei</taxon>
        <taxon>Channichthyidae</taxon>
        <taxon>Chaenocephalus</taxon>
    </lineage>
</organism>
<accession>A0ACB9X1M2</accession>
<dbReference type="Proteomes" id="UP001057452">
    <property type="component" value="Chromosome 9"/>
</dbReference>
<feature type="non-terminal residue" evidence="1">
    <location>
        <position position="1"/>
    </location>
</feature>
<gene>
    <name evidence="1" type="ORF">KUCAC02_028081</name>
</gene>
<evidence type="ECO:0000313" key="1">
    <source>
        <dbReference type="EMBL" id="KAI4820089.1"/>
    </source>
</evidence>
<comment type="caution">
    <text evidence="1">The sequence shown here is derived from an EMBL/GenBank/DDBJ whole genome shotgun (WGS) entry which is preliminary data.</text>
</comment>
<protein>
    <submittedName>
        <fullName evidence="1">Uncharacterized protein</fullName>
    </submittedName>
</protein>
<proteinExistence type="predicted"/>
<name>A0ACB9X1M2_CHAAC</name>
<keyword evidence="2" id="KW-1185">Reference proteome</keyword>